<proteinExistence type="predicted"/>
<reference evidence="2 3" key="1">
    <citation type="journal article" date="2015" name="Nat. Commun.">
        <title>Outbred genome sequencing and CRISPR/Cas9 gene editing in butterflies.</title>
        <authorList>
            <person name="Li X."/>
            <person name="Fan D."/>
            <person name="Zhang W."/>
            <person name="Liu G."/>
            <person name="Zhang L."/>
            <person name="Zhao L."/>
            <person name="Fang X."/>
            <person name="Chen L."/>
            <person name="Dong Y."/>
            <person name="Chen Y."/>
            <person name="Ding Y."/>
            <person name="Zhao R."/>
            <person name="Feng M."/>
            <person name="Zhu Y."/>
            <person name="Feng Y."/>
            <person name="Jiang X."/>
            <person name="Zhu D."/>
            <person name="Xiang H."/>
            <person name="Feng X."/>
            <person name="Li S."/>
            <person name="Wang J."/>
            <person name="Zhang G."/>
            <person name="Kronforst M.R."/>
            <person name="Wang W."/>
        </authorList>
    </citation>
    <scope>NUCLEOTIDE SEQUENCE [LARGE SCALE GENOMIC DNA]</scope>
    <source>
        <strain evidence="2">Ya'a_city_454_Pm</strain>
        <tissue evidence="2">Whole body</tissue>
    </source>
</reference>
<evidence type="ECO:0000313" key="2">
    <source>
        <dbReference type="EMBL" id="KPJ19098.1"/>
    </source>
</evidence>
<dbReference type="Proteomes" id="UP000053240">
    <property type="component" value="Unassembled WGS sequence"/>
</dbReference>
<dbReference type="InterPro" id="IPR052394">
    <property type="entry name" value="LRR-containing"/>
</dbReference>
<dbReference type="InterPro" id="IPR032675">
    <property type="entry name" value="LRR_dom_sf"/>
</dbReference>
<dbReference type="STRING" id="76193.A0A194RMP2"/>
<dbReference type="SMART" id="SM00368">
    <property type="entry name" value="LRR_RI"/>
    <property type="match status" value="5"/>
</dbReference>
<feature type="region of interest" description="Disordered" evidence="1">
    <location>
        <begin position="527"/>
        <end position="558"/>
    </location>
</feature>
<keyword evidence="3" id="KW-1185">Reference proteome</keyword>
<protein>
    <submittedName>
        <fullName evidence="2">Uncharacterized protein C14orf166B</fullName>
    </submittedName>
</protein>
<dbReference type="SUPFAM" id="SSF52047">
    <property type="entry name" value="RNI-like"/>
    <property type="match status" value="1"/>
</dbReference>
<dbReference type="EMBL" id="KQ459984">
    <property type="protein sequence ID" value="KPJ19098.1"/>
    <property type="molecule type" value="Genomic_DNA"/>
</dbReference>
<dbReference type="PANTHER" id="PTHR24114">
    <property type="entry name" value="LEUCINE RICH REPEAT FAMILY PROTEIN"/>
    <property type="match status" value="1"/>
</dbReference>
<feature type="compositionally biased region" description="Pro residues" evidence="1">
    <location>
        <begin position="533"/>
        <end position="544"/>
    </location>
</feature>
<sequence length="558" mass="63257">MSSDINLELVFEKDKQQETKVTEECMSSEEPPMEEWSSLILQHPVENIKIINYRKGLYDPGSGEICTNYIPMSSSSIFRHPYYNYPAIVDLGVKEALLDPEPLTIYPEDGQDLYLSLCKEYGLTPISSFHRQLLEDKINLRYYGVQQMAFRAIALSLKSNMFVTSLDLTDNWIGEDGCFHLGEMLAENCTLNVLNLCGCRIGSEGAKRMFINLPKNKTLQELNLSRNQLYDEGVEYLAVAIIRGATVCNINLSYNSLTDQSVIHLGGALEINNKISHLNLSWNMLKSPNAIFDLCSKLEGNENFMDLDISWNTFGGKRVGTSISKLLKNPSFLYLNLSNNKLNTQVVNILVKALSEKSLLLSLDMSSNPLTSTDAYNLLSTMLNSNIKLQKLKLDNILVTSEFLTLRDEILKLKFRKDAEITYGDVYTKPIHRSIDLKDLVLNRIDYICRTKFKKYHVDIALIVMALYKLDKEPMPTKPFLKALKDCGLPLEEDLANQLTSLFAGPFRNKSTTVNMAAMIDFFKRKWPDRKLPPTPPPSPPPEPPVKKTGKKPPKKQK</sequence>
<feature type="compositionally biased region" description="Basic residues" evidence="1">
    <location>
        <begin position="548"/>
        <end position="558"/>
    </location>
</feature>
<dbReference type="AlphaFoldDB" id="A0A194RMP2"/>
<dbReference type="PANTHER" id="PTHR24114:SF2">
    <property type="entry name" value="F-BOX DOMAIN-CONTAINING PROTEIN-RELATED"/>
    <property type="match status" value="1"/>
</dbReference>
<name>A0A194RMP2_PAPMA</name>
<gene>
    <name evidence="2" type="ORF">RR48_12609</name>
</gene>
<dbReference type="InParanoid" id="A0A194RMP2"/>
<accession>A0A194RMP2</accession>
<evidence type="ECO:0000313" key="3">
    <source>
        <dbReference type="Proteomes" id="UP000053240"/>
    </source>
</evidence>
<dbReference type="InterPro" id="IPR001611">
    <property type="entry name" value="Leu-rich_rpt"/>
</dbReference>
<dbReference type="Gene3D" id="3.80.10.10">
    <property type="entry name" value="Ribonuclease Inhibitor"/>
    <property type="match status" value="2"/>
</dbReference>
<organism evidence="2 3">
    <name type="scientific">Papilio machaon</name>
    <name type="common">Old World swallowtail butterfly</name>
    <dbReference type="NCBI Taxonomy" id="76193"/>
    <lineage>
        <taxon>Eukaryota</taxon>
        <taxon>Metazoa</taxon>
        <taxon>Ecdysozoa</taxon>
        <taxon>Arthropoda</taxon>
        <taxon>Hexapoda</taxon>
        <taxon>Insecta</taxon>
        <taxon>Pterygota</taxon>
        <taxon>Neoptera</taxon>
        <taxon>Endopterygota</taxon>
        <taxon>Lepidoptera</taxon>
        <taxon>Glossata</taxon>
        <taxon>Ditrysia</taxon>
        <taxon>Papilionoidea</taxon>
        <taxon>Papilionidae</taxon>
        <taxon>Papilioninae</taxon>
        <taxon>Papilio</taxon>
    </lineage>
</organism>
<dbReference type="Pfam" id="PF13516">
    <property type="entry name" value="LRR_6"/>
    <property type="match status" value="3"/>
</dbReference>
<evidence type="ECO:0000256" key="1">
    <source>
        <dbReference type="SAM" id="MobiDB-lite"/>
    </source>
</evidence>